<dbReference type="PANTHER" id="PTHR31108">
    <property type="entry name" value="TUMOR PROTEIN P63-REGULATED GENE 1-LIKE PROTEIN"/>
    <property type="match status" value="1"/>
</dbReference>
<organism evidence="4 5">
    <name type="scientific">Microcaecilia unicolor</name>
    <dbReference type="NCBI Taxonomy" id="1415580"/>
    <lineage>
        <taxon>Eukaryota</taxon>
        <taxon>Metazoa</taxon>
        <taxon>Chordata</taxon>
        <taxon>Craniata</taxon>
        <taxon>Vertebrata</taxon>
        <taxon>Euteleostomi</taxon>
        <taxon>Amphibia</taxon>
        <taxon>Gymnophiona</taxon>
        <taxon>Siphonopidae</taxon>
        <taxon>Microcaecilia</taxon>
    </lineage>
</organism>
<dbReference type="KEGG" id="muo:115457718"/>
<dbReference type="Pfam" id="PF12456">
    <property type="entry name" value="hSac2"/>
    <property type="match status" value="1"/>
</dbReference>
<sequence>MQEIRTVCGEMQTLPQYKEEEGEPRSPLQATNTSKENPRPADMSHLYPKEPRLGYSPTCLPLSHSQENIPGKEKYFILRNGTLEQAIADITSMLSPAEDGEVQSTWIFTEVDHWNNDQERLVFLTHHSLLLCRYDFVGLCNSHLFRIPLNFIDTLYCGELHYPNTSLNKKQGQALRICWDKLRPPSFLARWNPWSSELPYVTLMQHPVAGMEETVSHMCQLKTFKEQLVECVRVAHMQKPLPGRANGPLILEKPIPMETYLGLMSFLSSKSEMGYAKSRGIFGF</sequence>
<dbReference type="GO" id="GO:0005737">
    <property type="term" value="C:cytoplasm"/>
    <property type="evidence" value="ECO:0007669"/>
    <property type="project" value="TreeGrafter"/>
</dbReference>
<protein>
    <submittedName>
        <fullName evidence="5">Tumor protein p63-regulated gene 1-like protein</fullName>
    </submittedName>
</protein>
<evidence type="ECO:0000256" key="1">
    <source>
        <dbReference type="ARBA" id="ARBA00009163"/>
    </source>
</evidence>
<dbReference type="InterPro" id="IPR022158">
    <property type="entry name" value="Inositol_phosphatase"/>
</dbReference>
<evidence type="ECO:0000313" key="5">
    <source>
        <dbReference type="RefSeq" id="XP_030043141.1"/>
    </source>
</evidence>
<keyword evidence="4" id="KW-1185">Reference proteome</keyword>
<feature type="region of interest" description="Disordered" evidence="2">
    <location>
        <begin position="1"/>
        <end position="47"/>
    </location>
</feature>
<accession>A0A6P7WPW4</accession>
<dbReference type="RefSeq" id="XP_030043141.1">
    <property type="nucleotide sequence ID" value="XM_030187281.1"/>
</dbReference>
<dbReference type="PROSITE" id="PS51791">
    <property type="entry name" value="HSAC2"/>
    <property type="match status" value="1"/>
</dbReference>
<dbReference type="Proteomes" id="UP000515156">
    <property type="component" value="Chromosome 14"/>
</dbReference>
<reference evidence="5" key="1">
    <citation type="submission" date="2025-08" db="UniProtKB">
        <authorList>
            <consortium name="RefSeq"/>
        </authorList>
    </citation>
    <scope>IDENTIFICATION</scope>
</reference>
<dbReference type="InterPro" id="IPR034753">
    <property type="entry name" value="hSac2"/>
</dbReference>
<gene>
    <name evidence="5" type="primary">LOC115457718</name>
</gene>
<dbReference type="InParanoid" id="A0A6P7WPW4"/>
<evidence type="ECO:0000313" key="4">
    <source>
        <dbReference type="Proteomes" id="UP000515156"/>
    </source>
</evidence>
<comment type="similarity">
    <text evidence="1">Belongs to the TPRG1 family.</text>
</comment>
<dbReference type="InterPro" id="IPR040242">
    <property type="entry name" value="TPRG1-like"/>
</dbReference>
<dbReference type="PANTHER" id="PTHR31108:SF8">
    <property type="entry name" value="PROVISIONAL ORTHOLOG OF TUMOR PROTEIN P63 REGULATED 1 LIKE"/>
    <property type="match status" value="1"/>
</dbReference>
<name>A0A6P7WPW4_9AMPH</name>
<dbReference type="AlphaFoldDB" id="A0A6P7WPW4"/>
<feature type="domain" description="HSac2" evidence="3">
    <location>
        <begin position="77"/>
        <end position="264"/>
    </location>
</feature>
<dbReference type="GeneID" id="115457718"/>
<evidence type="ECO:0000256" key="2">
    <source>
        <dbReference type="SAM" id="MobiDB-lite"/>
    </source>
</evidence>
<proteinExistence type="inferred from homology"/>
<dbReference type="OrthoDB" id="10012704at2759"/>
<evidence type="ECO:0000259" key="3">
    <source>
        <dbReference type="PROSITE" id="PS51791"/>
    </source>
</evidence>